<accession>A0A6G1JK85</accession>
<sequence length="424" mass="49830">MLSRLPDELLAVVAEYVFTEDDLDYSAPSYLRGWAGWVPPKSSPVRRNWGYGRAYLLALSMVDRRTRAVVLELLMPVISVQTYNIPNLICMYLRYPDLSLKTKTLELKRRELTSKRFSWDGFALAPWGYPSEAFLEACRSVVNQDPTTDPLDKGIWMHELKAGKTNALLAILFSMLPNLEKLILQKTELGNLAFLTSLFLPSSYYKWSRLSHWNCEYLTKVFAPHVARLKDLEMPRNWKTYSYEENHLGTLHFSAQIPVHSLLSLQSMRRFVAPEAALFHSYQEIEANQELATLRHPYDILPQSLESITIFNVDFRTAFKKQDHRILEWLRILFTQMWESRQQQSITRNLRDLQQYSASILFPRLRYIYIEYQTTCAFFDHSLTLYEWAKVELMQQEIQRVDKDFLGTEVEFSFPWVGDPFLPY</sequence>
<evidence type="ECO:0000313" key="1">
    <source>
        <dbReference type="EMBL" id="KAF2690977.1"/>
    </source>
</evidence>
<protein>
    <submittedName>
        <fullName evidence="1">Uncharacterized protein</fullName>
    </submittedName>
</protein>
<name>A0A6G1JK85_9PLEO</name>
<dbReference type="Proteomes" id="UP000799291">
    <property type="component" value="Unassembled WGS sequence"/>
</dbReference>
<reference evidence="1" key="1">
    <citation type="journal article" date="2020" name="Stud. Mycol.">
        <title>101 Dothideomycetes genomes: a test case for predicting lifestyles and emergence of pathogens.</title>
        <authorList>
            <person name="Haridas S."/>
            <person name="Albert R."/>
            <person name="Binder M."/>
            <person name="Bloem J."/>
            <person name="Labutti K."/>
            <person name="Salamov A."/>
            <person name="Andreopoulos B."/>
            <person name="Baker S."/>
            <person name="Barry K."/>
            <person name="Bills G."/>
            <person name="Bluhm B."/>
            <person name="Cannon C."/>
            <person name="Castanera R."/>
            <person name="Culley D."/>
            <person name="Daum C."/>
            <person name="Ezra D."/>
            <person name="Gonzalez J."/>
            <person name="Henrissat B."/>
            <person name="Kuo A."/>
            <person name="Liang C."/>
            <person name="Lipzen A."/>
            <person name="Lutzoni F."/>
            <person name="Magnuson J."/>
            <person name="Mondo S."/>
            <person name="Nolan M."/>
            <person name="Ohm R."/>
            <person name="Pangilinan J."/>
            <person name="Park H.-J."/>
            <person name="Ramirez L."/>
            <person name="Alfaro M."/>
            <person name="Sun H."/>
            <person name="Tritt A."/>
            <person name="Yoshinaga Y."/>
            <person name="Zwiers L.-H."/>
            <person name="Turgeon B."/>
            <person name="Goodwin S."/>
            <person name="Spatafora J."/>
            <person name="Crous P."/>
            <person name="Grigoriev I."/>
        </authorList>
    </citation>
    <scope>NUCLEOTIDE SEQUENCE</scope>
    <source>
        <strain evidence="1">CBS 122367</strain>
    </source>
</reference>
<dbReference type="AlphaFoldDB" id="A0A6G1JK85"/>
<keyword evidence="2" id="KW-1185">Reference proteome</keyword>
<evidence type="ECO:0000313" key="2">
    <source>
        <dbReference type="Proteomes" id="UP000799291"/>
    </source>
</evidence>
<dbReference type="EMBL" id="MU005570">
    <property type="protein sequence ID" value="KAF2690977.1"/>
    <property type="molecule type" value="Genomic_DNA"/>
</dbReference>
<organism evidence="1 2">
    <name type="scientific">Lentithecium fluviatile CBS 122367</name>
    <dbReference type="NCBI Taxonomy" id="1168545"/>
    <lineage>
        <taxon>Eukaryota</taxon>
        <taxon>Fungi</taxon>
        <taxon>Dikarya</taxon>
        <taxon>Ascomycota</taxon>
        <taxon>Pezizomycotina</taxon>
        <taxon>Dothideomycetes</taxon>
        <taxon>Pleosporomycetidae</taxon>
        <taxon>Pleosporales</taxon>
        <taxon>Massarineae</taxon>
        <taxon>Lentitheciaceae</taxon>
        <taxon>Lentithecium</taxon>
    </lineage>
</organism>
<gene>
    <name evidence="1" type="ORF">K458DRAFT_382553</name>
</gene>
<proteinExistence type="predicted"/>
<dbReference type="OrthoDB" id="3799934at2759"/>